<dbReference type="AlphaFoldDB" id="C0INJ8"/>
<organism evidence="1">
    <name type="scientific">uncultured bacterium BLR13</name>
    <dbReference type="NCBI Taxonomy" id="506515"/>
    <lineage>
        <taxon>Bacteria</taxon>
        <taxon>environmental samples</taxon>
    </lineage>
</organism>
<protein>
    <submittedName>
        <fullName evidence="1">TonB-dependent receptor</fullName>
    </submittedName>
</protein>
<keyword evidence="1" id="KW-0675">Receptor</keyword>
<proteinExistence type="predicted"/>
<accession>C0INJ8</accession>
<evidence type="ECO:0000313" key="1">
    <source>
        <dbReference type="EMBL" id="ACN58884.1"/>
    </source>
</evidence>
<dbReference type="EMBL" id="EU408352">
    <property type="protein sequence ID" value="ACN58884.1"/>
    <property type="molecule type" value="Genomic_DNA"/>
</dbReference>
<sequence>MFSVEYRPLDTLCFYVDTMYSKKNNDLRRADMNWVGRNGAMIPLNMKVDGDCVTGCVVTSGTFANAQHFLEYRPYIEDVKLWGLNPGVEWDPGSKVKLAGYLSPGPSGFITVDWNKFAKDTNYGCYQATAPDVSSSNTAANAGFIGEKAKGFYIETNGAATPLDMKLRYNAGVRYVKTDQTVGGSSSPRPIRATPR</sequence>
<reference evidence="1" key="1">
    <citation type="journal article" date="2009" name="ISME J.">
        <title>Functional metagenomics reveals diverse beta-lactamases in a remote Alaskan soil.</title>
        <authorList>
            <person name="Allen H.K."/>
            <person name="Moe L.A."/>
            <person name="Rodbumrer J."/>
            <person name="Gaarder A."/>
            <person name="Handelsman J."/>
        </authorList>
    </citation>
    <scope>NUCLEOTIDE SEQUENCE</scope>
</reference>
<name>C0INJ8_9BACT</name>
<dbReference type="PANTHER" id="PTHR40980:SF3">
    <property type="entry name" value="TONB-DEPENDENT RECEPTOR-LIKE BETA-BARREL DOMAIN-CONTAINING PROTEIN"/>
    <property type="match status" value="1"/>
</dbReference>
<dbReference type="SUPFAM" id="SSF56935">
    <property type="entry name" value="Porins"/>
    <property type="match status" value="1"/>
</dbReference>
<dbReference type="PANTHER" id="PTHR40980">
    <property type="entry name" value="PLUG DOMAIN-CONTAINING PROTEIN"/>
    <property type="match status" value="1"/>
</dbReference>
<gene>
    <name evidence="1" type="ORF">AKSOIL_0269</name>
</gene>